<evidence type="ECO:0000313" key="4">
    <source>
        <dbReference type="EMBL" id="GHH84725.1"/>
    </source>
</evidence>
<dbReference type="PANTHER" id="PTHR43713">
    <property type="entry name" value="GLUTAMATE-1-SEMIALDEHYDE 2,1-AMINOMUTASE"/>
    <property type="match status" value="1"/>
</dbReference>
<dbReference type="InterPro" id="IPR015424">
    <property type="entry name" value="PyrdxlP-dep_Trfase"/>
</dbReference>
<reference evidence="4" key="1">
    <citation type="journal article" date="2014" name="Int. J. Syst. Evol. Microbiol.">
        <title>Complete genome sequence of Corynebacterium casei LMG S-19264T (=DSM 44701T), isolated from a smear-ripened cheese.</title>
        <authorList>
            <consortium name="US DOE Joint Genome Institute (JGI-PGF)"/>
            <person name="Walter F."/>
            <person name="Albersmeier A."/>
            <person name="Kalinowski J."/>
            <person name="Ruckert C."/>
        </authorList>
    </citation>
    <scope>NUCLEOTIDE SEQUENCE</scope>
    <source>
        <strain evidence="4">CGMCC 4.7403</strain>
    </source>
</reference>
<dbReference type="InterPro" id="IPR049704">
    <property type="entry name" value="Aminotrans_3_PPA_site"/>
</dbReference>
<dbReference type="Gene3D" id="3.40.640.10">
    <property type="entry name" value="Type I PLP-dependent aspartate aminotransferase-like (Major domain)"/>
    <property type="match status" value="1"/>
</dbReference>
<dbReference type="EMBL" id="BNAT01000004">
    <property type="protein sequence ID" value="GHH84725.1"/>
    <property type="molecule type" value="Genomic_DNA"/>
</dbReference>
<keyword evidence="4" id="KW-0808">Transferase</keyword>
<keyword evidence="5" id="KW-1185">Reference proteome</keyword>
<organism evidence="4 5">
    <name type="scientific">Streptomyces capitiformicae</name>
    <dbReference type="NCBI Taxonomy" id="2014920"/>
    <lineage>
        <taxon>Bacteria</taxon>
        <taxon>Bacillati</taxon>
        <taxon>Actinomycetota</taxon>
        <taxon>Actinomycetes</taxon>
        <taxon>Kitasatosporales</taxon>
        <taxon>Streptomycetaceae</taxon>
        <taxon>Streptomyces</taxon>
    </lineage>
</organism>
<keyword evidence="2 3" id="KW-0663">Pyridoxal phosphate</keyword>
<dbReference type="Gene3D" id="3.90.1150.10">
    <property type="entry name" value="Aspartate Aminotransferase, domain 1"/>
    <property type="match status" value="1"/>
</dbReference>
<dbReference type="GO" id="GO:0030170">
    <property type="term" value="F:pyridoxal phosphate binding"/>
    <property type="evidence" value="ECO:0007669"/>
    <property type="project" value="InterPro"/>
</dbReference>
<dbReference type="AlphaFoldDB" id="A0A919GHA0"/>
<evidence type="ECO:0000256" key="2">
    <source>
        <dbReference type="ARBA" id="ARBA00022898"/>
    </source>
</evidence>
<dbReference type="SUPFAM" id="SSF53383">
    <property type="entry name" value="PLP-dependent transferases"/>
    <property type="match status" value="1"/>
</dbReference>
<sequence length="398" mass="43785">MTTHVDGIGFTDDDAARWPRSIRHIEEAHTITTSHRTDLEGRYPCVMTHGSGAVITDLDDHDYLDLTSAFGAVLVGHAEPAVVEAVTAAAASGNLFYTSASPRRLELAQALLHWFPWGSRVLCFKTGSCAVTAAVRLAQHATGRQGVLTYGYHGWHDWHLEAVPEYRLFPSYATGLDGGPEELREVLRRRADQIGAVVVTPLPHRYPPEHYQDLNRIAHEHGCAFVLDEVKTGIRAGAGGYTARAGLNPDAVTVSKGLGNGFPISAVVCRGEMALAHHRSHVWNTYQHEQTALAAALTTLDLTQRWDVPGTVAAAGEWVVDQLRGLFTEHGIPLELVGWGPSFELDETDDSGVRERLQQTLLRHGVFCDVEDDFNISYRLAEQTEVLMERFTAAVRKL</sequence>
<evidence type="ECO:0000256" key="3">
    <source>
        <dbReference type="RuleBase" id="RU003560"/>
    </source>
</evidence>
<dbReference type="InterPro" id="IPR015421">
    <property type="entry name" value="PyrdxlP-dep_Trfase_major"/>
</dbReference>
<dbReference type="InterPro" id="IPR005814">
    <property type="entry name" value="Aminotrans_3"/>
</dbReference>
<dbReference type="PROSITE" id="PS00600">
    <property type="entry name" value="AA_TRANSFER_CLASS_3"/>
    <property type="match status" value="1"/>
</dbReference>
<evidence type="ECO:0000256" key="1">
    <source>
        <dbReference type="ARBA" id="ARBA00001933"/>
    </source>
</evidence>
<comment type="cofactor">
    <cofactor evidence="1">
        <name>pyridoxal 5'-phosphate</name>
        <dbReference type="ChEBI" id="CHEBI:597326"/>
    </cofactor>
</comment>
<proteinExistence type="inferred from homology"/>
<dbReference type="Proteomes" id="UP000603227">
    <property type="component" value="Unassembled WGS sequence"/>
</dbReference>
<evidence type="ECO:0000313" key="5">
    <source>
        <dbReference type="Proteomes" id="UP000603227"/>
    </source>
</evidence>
<dbReference type="PANTHER" id="PTHR43713:SF3">
    <property type="entry name" value="GLUTAMATE-1-SEMIALDEHYDE 2,1-AMINOMUTASE 1, CHLOROPLASTIC-RELATED"/>
    <property type="match status" value="1"/>
</dbReference>
<dbReference type="GO" id="GO:0008483">
    <property type="term" value="F:transaminase activity"/>
    <property type="evidence" value="ECO:0007669"/>
    <property type="project" value="UniProtKB-KW"/>
</dbReference>
<comment type="similarity">
    <text evidence="3">Belongs to the class-III pyridoxal-phosphate-dependent aminotransferase family.</text>
</comment>
<keyword evidence="4" id="KW-0032">Aminotransferase</keyword>
<protein>
    <submittedName>
        <fullName evidence="4">Aminotransferase class III</fullName>
    </submittedName>
</protein>
<dbReference type="InterPro" id="IPR015422">
    <property type="entry name" value="PyrdxlP-dep_Trfase_small"/>
</dbReference>
<name>A0A919GHA0_9ACTN</name>
<comment type="caution">
    <text evidence="4">The sequence shown here is derived from an EMBL/GenBank/DDBJ whole genome shotgun (WGS) entry which is preliminary data.</text>
</comment>
<accession>A0A919GHA0</accession>
<reference evidence="4" key="2">
    <citation type="submission" date="2020-09" db="EMBL/GenBank/DDBJ databases">
        <authorList>
            <person name="Sun Q."/>
            <person name="Zhou Y."/>
        </authorList>
    </citation>
    <scope>NUCLEOTIDE SEQUENCE</scope>
    <source>
        <strain evidence="4">CGMCC 4.7403</strain>
    </source>
</reference>
<gene>
    <name evidence="4" type="ORF">GCM10017771_14720</name>
</gene>
<dbReference type="Pfam" id="PF00202">
    <property type="entry name" value="Aminotran_3"/>
    <property type="match status" value="2"/>
</dbReference>